<keyword evidence="5" id="KW-1185">Reference proteome</keyword>
<evidence type="ECO:0000313" key="5">
    <source>
        <dbReference type="Proteomes" id="UP001139485"/>
    </source>
</evidence>
<dbReference type="EMBL" id="JAMOIL010000048">
    <property type="protein sequence ID" value="MCM0622773.1"/>
    <property type="molecule type" value="Genomic_DNA"/>
</dbReference>
<dbReference type="PANTHER" id="PTHR48081:SF8">
    <property type="entry name" value="ALPHA_BETA HYDROLASE FOLD-3 DOMAIN-CONTAINING PROTEIN-RELATED"/>
    <property type="match status" value="1"/>
</dbReference>
<dbReference type="PANTHER" id="PTHR48081">
    <property type="entry name" value="AB HYDROLASE SUPERFAMILY PROTEIN C4A8.06C"/>
    <property type="match status" value="1"/>
</dbReference>
<reference evidence="4" key="1">
    <citation type="submission" date="2022-05" db="EMBL/GenBank/DDBJ databases">
        <authorList>
            <person name="Tuo L."/>
        </authorList>
    </citation>
    <scope>NUCLEOTIDE SEQUENCE</scope>
    <source>
        <strain evidence="4">BSK12Z-4</strain>
    </source>
</reference>
<protein>
    <submittedName>
        <fullName evidence="4">Alpha/beta hydrolase</fullName>
    </submittedName>
</protein>
<feature type="region of interest" description="Disordered" evidence="2">
    <location>
        <begin position="48"/>
        <end position="98"/>
    </location>
</feature>
<evidence type="ECO:0000256" key="1">
    <source>
        <dbReference type="ARBA" id="ARBA00022801"/>
    </source>
</evidence>
<organism evidence="4 5">
    <name type="scientific">Nocardioides bruguierae</name>
    <dbReference type="NCBI Taxonomy" id="2945102"/>
    <lineage>
        <taxon>Bacteria</taxon>
        <taxon>Bacillati</taxon>
        <taxon>Actinomycetota</taxon>
        <taxon>Actinomycetes</taxon>
        <taxon>Propionibacteriales</taxon>
        <taxon>Nocardioidaceae</taxon>
        <taxon>Nocardioides</taxon>
    </lineage>
</organism>
<dbReference type="Proteomes" id="UP001139485">
    <property type="component" value="Unassembled WGS sequence"/>
</dbReference>
<proteinExistence type="predicted"/>
<dbReference type="InterPro" id="IPR029058">
    <property type="entry name" value="AB_hydrolase_fold"/>
</dbReference>
<dbReference type="RefSeq" id="WP_250828937.1">
    <property type="nucleotide sequence ID" value="NZ_JAMOIL010000048.1"/>
</dbReference>
<dbReference type="InterPro" id="IPR050300">
    <property type="entry name" value="GDXG_lipolytic_enzyme"/>
</dbReference>
<feature type="domain" description="Alpha/beta hydrolase fold-3" evidence="3">
    <location>
        <begin position="108"/>
        <end position="310"/>
    </location>
</feature>
<evidence type="ECO:0000259" key="3">
    <source>
        <dbReference type="Pfam" id="PF07859"/>
    </source>
</evidence>
<dbReference type="Pfam" id="PF07859">
    <property type="entry name" value="Abhydrolase_3"/>
    <property type="match status" value="1"/>
</dbReference>
<dbReference type="Gene3D" id="3.40.50.1820">
    <property type="entry name" value="alpha/beta hydrolase"/>
    <property type="match status" value="1"/>
</dbReference>
<comment type="caution">
    <text evidence="4">The sequence shown here is derived from an EMBL/GenBank/DDBJ whole genome shotgun (WGS) entry which is preliminary data.</text>
</comment>
<dbReference type="AlphaFoldDB" id="A0A9X2DBG6"/>
<gene>
    <name evidence="4" type="ORF">M8330_21005</name>
</gene>
<sequence length="352" mass="36209">MPTLHPAHPVLRGSAPALSLDAELAEAALALVPSDLRDVAGARAANAARHAAAAPVRDRDGVRSADTTLPGPAGPVPVRVLHPVPAGDQESDEDSWRAGSRAGVRGAVLYLHGGAFALGDLDACDTQCAEYAREADVVVVAVDYRLAPEHPAPAGLEDGVAALRWLHAHAEELGVDPARVAVAGASAGGALAAGTTLRARDEGGLPVAHLLLVQPVLDDRRTTASARGLRGVPVFDADANAVMWETYLAGAEADGYVAPARADLRGLPPTTVHLAEHDPLHDEGRDFAAALAAEGVRVATRTYPGTFHGFDSVVPGAGVSRRARADQAAVLRDEVGQPDRAAAHTPEGEADL</sequence>
<name>A0A9X2DBG6_9ACTN</name>
<dbReference type="GO" id="GO:0016787">
    <property type="term" value="F:hydrolase activity"/>
    <property type="evidence" value="ECO:0007669"/>
    <property type="project" value="UniProtKB-KW"/>
</dbReference>
<dbReference type="InterPro" id="IPR013094">
    <property type="entry name" value="AB_hydrolase_3"/>
</dbReference>
<keyword evidence="1 4" id="KW-0378">Hydrolase</keyword>
<dbReference type="SUPFAM" id="SSF53474">
    <property type="entry name" value="alpha/beta-Hydrolases"/>
    <property type="match status" value="1"/>
</dbReference>
<accession>A0A9X2DBG6</accession>
<evidence type="ECO:0000313" key="4">
    <source>
        <dbReference type="EMBL" id="MCM0622773.1"/>
    </source>
</evidence>
<evidence type="ECO:0000256" key="2">
    <source>
        <dbReference type="SAM" id="MobiDB-lite"/>
    </source>
</evidence>